<dbReference type="EMBL" id="JAUOEL010000004">
    <property type="protein sequence ID" value="MDO5975201.1"/>
    <property type="molecule type" value="Genomic_DNA"/>
</dbReference>
<protein>
    <submittedName>
        <fullName evidence="1">Uncharacterized protein</fullName>
    </submittedName>
</protein>
<reference evidence="1" key="1">
    <citation type="submission" date="2023-07" db="EMBL/GenBank/DDBJ databases">
        <title>Two novel species in the genus Flavivirga.</title>
        <authorList>
            <person name="Kwon K."/>
        </authorList>
    </citation>
    <scope>NUCLEOTIDE SEQUENCE</scope>
    <source>
        <strain evidence="1">KACC 14158</strain>
    </source>
</reference>
<sequence>MKDTPSVEKLADSLNGGSFMKCHVEFYESTGLWIPELVPVFKKLDAQLMTRDLPAELQV</sequence>
<keyword evidence="2" id="KW-1185">Reference proteome</keyword>
<comment type="caution">
    <text evidence="1">The sequence shown here is derived from an EMBL/GenBank/DDBJ whole genome shotgun (WGS) entry which is preliminary data.</text>
</comment>
<evidence type="ECO:0000313" key="2">
    <source>
        <dbReference type="Proteomes" id="UP001176806"/>
    </source>
</evidence>
<dbReference type="RefSeq" id="WP_303302374.1">
    <property type="nucleotide sequence ID" value="NZ_BAABDA010000035.1"/>
</dbReference>
<gene>
    <name evidence="1" type="ORF">Q4Q40_13470</name>
</gene>
<proteinExistence type="predicted"/>
<dbReference type="Proteomes" id="UP001176806">
    <property type="component" value="Unassembled WGS sequence"/>
</dbReference>
<organism evidence="1 2">
    <name type="scientific">Flavivirga jejuensis</name>
    <dbReference type="NCBI Taxonomy" id="870487"/>
    <lineage>
        <taxon>Bacteria</taxon>
        <taxon>Pseudomonadati</taxon>
        <taxon>Bacteroidota</taxon>
        <taxon>Flavobacteriia</taxon>
        <taxon>Flavobacteriales</taxon>
        <taxon>Flavobacteriaceae</taxon>
        <taxon>Flavivirga</taxon>
    </lineage>
</organism>
<evidence type="ECO:0000313" key="1">
    <source>
        <dbReference type="EMBL" id="MDO5975201.1"/>
    </source>
</evidence>
<name>A0ABT8WPY4_9FLAO</name>
<accession>A0ABT8WPY4</accession>